<feature type="domain" description="Coenzyme F420 hydrogenase/dehydrogenase beta subunit C-terminal" evidence="1">
    <location>
        <begin position="94"/>
        <end position="256"/>
    </location>
</feature>
<comment type="caution">
    <text evidence="3">The sequence shown here is derived from an EMBL/GenBank/DDBJ whole genome shotgun (WGS) entry which is preliminary data.</text>
</comment>
<dbReference type="InterPro" id="IPR052977">
    <property type="entry name" value="Polyferredoxin-like_ET"/>
</dbReference>
<proteinExistence type="predicted"/>
<gene>
    <name evidence="3" type="ORF">DS742_23090</name>
    <name evidence="2" type="ORF">LAD12857_02400</name>
</gene>
<dbReference type="PANTHER" id="PTHR43193">
    <property type="match status" value="1"/>
</dbReference>
<dbReference type="EMBL" id="QOHO01000079">
    <property type="protein sequence ID" value="RFZ76543.1"/>
    <property type="molecule type" value="Genomic_DNA"/>
</dbReference>
<reference evidence="2 5" key="2">
    <citation type="journal article" date="2024" name="Int. J. Syst. Evol. Microbiol.">
        <title>Lacrimispora brassicae sp. nov. isolated from fermented cabbage, and proposal of Clostridium indicum Gundawar et al. 2019 and Clostridium methoxybenzovorans Mechichi et al. 1999 as heterotypic synonyms of Lacrimispora amygdalina (Parshina et al. 2003) Haas and Blanchard 2020 and Lacrimispora indolis (McClung and McCoy 1957) Haas and Blanchard 2020, respectively.</title>
        <authorList>
            <person name="Kobayashi H."/>
            <person name="Tanizawa Y."/>
            <person name="Sakamoto M."/>
            <person name="Ohkuma M."/>
            <person name="Tohno M."/>
        </authorList>
    </citation>
    <scope>NUCLEOTIDE SEQUENCE [LARGE SCALE GENOMIC DNA]</scope>
    <source>
        <strain evidence="2 5">DSM 12857</strain>
    </source>
</reference>
<evidence type="ECO:0000313" key="2">
    <source>
        <dbReference type="EMBL" id="GLB28317.1"/>
    </source>
</evidence>
<dbReference type="EMBL" id="BRPJ01000004">
    <property type="protein sequence ID" value="GLB28317.1"/>
    <property type="molecule type" value="Genomic_DNA"/>
</dbReference>
<evidence type="ECO:0000259" key="1">
    <source>
        <dbReference type="Pfam" id="PF04432"/>
    </source>
</evidence>
<dbReference type="Pfam" id="PF04432">
    <property type="entry name" value="FrhB_FdhB_C"/>
    <property type="match status" value="1"/>
</dbReference>
<dbReference type="InterPro" id="IPR007525">
    <property type="entry name" value="FrhB_FdhB_C"/>
</dbReference>
<accession>A0A3E2N6C0</accession>
<dbReference type="Proteomes" id="UP000260680">
    <property type="component" value="Unassembled WGS sequence"/>
</dbReference>
<organism evidence="3 4">
    <name type="scientific">Lacrimispora amygdalina</name>
    <dbReference type="NCBI Taxonomy" id="253257"/>
    <lineage>
        <taxon>Bacteria</taxon>
        <taxon>Bacillati</taxon>
        <taxon>Bacillota</taxon>
        <taxon>Clostridia</taxon>
        <taxon>Lachnospirales</taxon>
        <taxon>Lachnospiraceae</taxon>
        <taxon>Lacrimispora</taxon>
    </lineage>
</organism>
<dbReference type="OrthoDB" id="430408at2"/>
<evidence type="ECO:0000313" key="5">
    <source>
        <dbReference type="Proteomes" id="UP001419084"/>
    </source>
</evidence>
<dbReference type="RefSeq" id="WP_117419317.1">
    <property type="nucleotide sequence ID" value="NZ_BRPJ01000004.1"/>
</dbReference>
<dbReference type="PANTHER" id="PTHR43193:SF2">
    <property type="entry name" value="POLYFERREDOXIN PROTEIN FWDF"/>
    <property type="match status" value="1"/>
</dbReference>
<evidence type="ECO:0000313" key="4">
    <source>
        <dbReference type="Proteomes" id="UP000260680"/>
    </source>
</evidence>
<dbReference type="AlphaFoldDB" id="A0A3E2N6C0"/>
<name>A0A3E2N6C0_9FIRM</name>
<sequence>MKKLVYAFKNTDTEVMRSTSGGAFTGLCNAFELLHKNRKKYIYGAELTSSLKVRHTGVTSAKECSIFQGSKYVKSDCKDCYFEIASQLKNGCFVLFSGTPCQVAALKTYIDREGITKDRLFTVDLICHGTPKTRVWNDYKEWLEKKVHAGLKEYSFRYKPEGWKAYPARACFDNGVVLKNTALLSVFSRLHMSGYITAKACFSCPFSNMDRPGDITLGDFWGIENMNTAIPWKYGVSLMLVNTENGMELVKGLSDMAQKNQELFLEEVKSQEYRKYQHNLSRQTEKPELYDEFWKDYDQTGFEAVIKKYINYGMKYKVVFLIKKVVRKTPFIHLYRKKRRGKIR</sequence>
<reference evidence="3 4" key="1">
    <citation type="submission" date="2018-07" db="EMBL/GenBank/DDBJ databases">
        <title>New species, Clostridium PI-S10-A1B.</title>
        <authorList>
            <person name="Krishna G."/>
            <person name="Summeta K."/>
            <person name="Shikha S."/>
            <person name="Prabhu P.B."/>
            <person name="Suresh K."/>
        </authorList>
    </citation>
    <scope>NUCLEOTIDE SEQUENCE [LARGE SCALE GENOMIC DNA]</scope>
    <source>
        <strain evidence="3 4">PI-S10-A1B</strain>
    </source>
</reference>
<keyword evidence="5" id="KW-1185">Reference proteome</keyword>
<evidence type="ECO:0000313" key="3">
    <source>
        <dbReference type="EMBL" id="RFZ76543.1"/>
    </source>
</evidence>
<dbReference type="Proteomes" id="UP001419084">
    <property type="component" value="Unassembled WGS sequence"/>
</dbReference>
<protein>
    <recommendedName>
        <fullName evidence="1">Coenzyme F420 hydrogenase/dehydrogenase beta subunit C-terminal domain-containing protein</fullName>
    </recommendedName>
</protein>